<dbReference type="InterPro" id="IPR015424">
    <property type="entry name" value="PyrdxlP-dep_Trfase"/>
</dbReference>
<reference evidence="4 5" key="1">
    <citation type="journal article" date="2019" name="Int. J. Syst. Evol. Microbiol.">
        <title>The Global Catalogue of Microorganisms (GCM) 10K type strain sequencing project: providing services to taxonomists for standard genome sequencing and annotation.</title>
        <authorList>
            <consortium name="The Broad Institute Genomics Platform"/>
            <consortium name="The Broad Institute Genome Sequencing Center for Infectious Disease"/>
            <person name="Wu L."/>
            <person name="Ma J."/>
        </authorList>
    </citation>
    <scope>NUCLEOTIDE SEQUENCE [LARGE SCALE GENOMIC DNA]</scope>
    <source>
        <strain evidence="4 5">JCM 14162</strain>
    </source>
</reference>
<sequence>MSVQQLTYPRPEKGSGFDLTIPRSPIVDAYRQSTQGSEVLHLRAEQALAGGNSRQVSYWSPHPIAIASADGAHLTDVDGRRYIDFTNNYTSLVHGHAYPPILETVDRQIKNGTVWSAQNEHQIDLAELLVERIPAIDKVRFTNSGTEASNLALSIARAVTKRHKILMSRFGYHGSLTETETGSFNHDYPATTYLGEYNNAESFENILEHHGEEIAAVFLEPVLGSAGIIAADREFLLRVKEAAHKAGALFILDEVVTFRLHEGGRQKALGIEADLTMLGKLIGGGFPVGAVGGPDDLMDVFQSSDLRTYHSGTFNGNPVTTAAGVVAVRDLTQKSIDEMEKLAERLKNGLAAAAQKVNLPFCVSHVGSLMNVFFSNEIPQAALMREDQAAMSRFHIAALNQGLFIAGRGLMAMSTIMDEALIDEAIDRAAVAMSDVAAEL</sequence>
<dbReference type="Pfam" id="PF00202">
    <property type="entry name" value="Aminotran_3"/>
    <property type="match status" value="1"/>
</dbReference>
<proteinExistence type="inferred from homology"/>
<dbReference type="InterPro" id="IPR005814">
    <property type="entry name" value="Aminotrans_3"/>
</dbReference>
<dbReference type="EMBL" id="BAAAEM010000002">
    <property type="protein sequence ID" value="GAA0466406.1"/>
    <property type="molecule type" value="Genomic_DNA"/>
</dbReference>
<name>A0ABN1A3C2_9SPHN</name>
<dbReference type="Proteomes" id="UP001500713">
    <property type="component" value="Unassembled WGS sequence"/>
</dbReference>
<comment type="cofactor">
    <cofactor evidence="1">
        <name>pyridoxal 5'-phosphate</name>
        <dbReference type="ChEBI" id="CHEBI:597326"/>
    </cofactor>
</comment>
<evidence type="ECO:0000256" key="2">
    <source>
        <dbReference type="ARBA" id="ARBA00022898"/>
    </source>
</evidence>
<dbReference type="Gene3D" id="3.40.640.10">
    <property type="entry name" value="Type I PLP-dependent aspartate aminotransferase-like (Major domain)"/>
    <property type="match status" value="1"/>
</dbReference>
<evidence type="ECO:0000256" key="1">
    <source>
        <dbReference type="ARBA" id="ARBA00001933"/>
    </source>
</evidence>
<dbReference type="PANTHER" id="PTHR43713:SF3">
    <property type="entry name" value="GLUTAMATE-1-SEMIALDEHYDE 2,1-AMINOMUTASE 1, CHLOROPLASTIC-RELATED"/>
    <property type="match status" value="1"/>
</dbReference>
<accession>A0ABN1A3C2</accession>
<dbReference type="SUPFAM" id="SSF53383">
    <property type="entry name" value="PLP-dependent transferases"/>
    <property type="match status" value="1"/>
</dbReference>
<evidence type="ECO:0000313" key="5">
    <source>
        <dbReference type="Proteomes" id="UP001500713"/>
    </source>
</evidence>
<protein>
    <submittedName>
        <fullName evidence="4">Glutamate-1-semialdehyde 2,1-aminomutase</fullName>
    </submittedName>
</protein>
<dbReference type="InterPro" id="IPR015422">
    <property type="entry name" value="PyrdxlP-dep_Trfase_small"/>
</dbReference>
<dbReference type="CDD" id="cd00610">
    <property type="entry name" value="OAT_like"/>
    <property type="match status" value="1"/>
</dbReference>
<comment type="similarity">
    <text evidence="3">Belongs to the class-III pyridoxal-phosphate-dependent aminotransferase family.</text>
</comment>
<dbReference type="Gene3D" id="3.90.1150.10">
    <property type="entry name" value="Aspartate Aminotransferase, domain 1"/>
    <property type="match status" value="1"/>
</dbReference>
<organism evidence="4 5">
    <name type="scientific">Parasphingorhabdus litoris</name>
    <dbReference type="NCBI Taxonomy" id="394733"/>
    <lineage>
        <taxon>Bacteria</taxon>
        <taxon>Pseudomonadati</taxon>
        <taxon>Pseudomonadota</taxon>
        <taxon>Alphaproteobacteria</taxon>
        <taxon>Sphingomonadales</taxon>
        <taxon>Sphingomonadaceae</taxon>
        <taxon>Parasphingorhabdus</taxon>
    </lineage>
</organism>
<dbReference type="PANTHER" id="PTHR43713">
    <property type="entry name" value="GLUTAMATE-1-SEMIALDEHYDE 2,1-AMINOMUTASE"/>
    <property type="match status" value="1"/>
</dbReference>
<evidence type="ECO:0000313" key="4">
    <source>
        <dbReference type="EMBL" id="GAA0466406.1"/>
    </source>
</evidence>
<gene>
    <name evidence="4" type="primary">hemL</name>
    <name evidence="4" type="ORF">GCM10009096_03840</name>
</gene>
<dbReference type="InterPro" id="IPR015421">
    <property type="entry name" value="PyrdxlP-dep_Trfase_major"/>
</dbReference>
<keyword evidence="2 3" id="KW-0663">Pyridoxal phosphate</keyword>
<comment type="caution">
    <text evidence="4">The sequence shown here is derived from an EMBL/GenBank/DDBJ whole genome shotgun (WGS) entry which is preliminary data.</text>
</comment>
<dbReference type="RefSeq" id="WP_229954069.1">
    <property type="nucleotide sequence ID" value="NZ_BAAAEM010000002.1"/>
</dbReference>
<keyword evidence="5" id="KW-1185">Reference proteome</keyword>
<evidence type="ECO:0000256" key="3">
    <source>
        <dbReference type="RuleBase" id="RU003560"/>
    </source>
</evidence>